<dbReference type="CDD" id="cd21117">
    <property type="entry name" value="Twitch_MoaA"/>
    <property type="match status" value="1"/>
</dbReference>
<dbReference type="GO" id="GO:0005525">
    <property type="term" value="F:GTP binding"/>
    <property type="evidence" value="ECO:0007669"/>
    <property type="project" value="UniProtKB-KW"/>
</dbReference>
<evidence type="ECO:0000256" key="4">
    <source>
        <dbReference type="ARBA" id="ARBA00022691"/>
    </source>
</evidence>
<dbReference type="Pfam" id="PF04055">
    <property type="entry name" value="Radical_SAM"/>
    <property type="match status" value="1"/>
</dbReference>
<accession>A0A381V3Z5</accession>
<keyword evidence="10" id="KW-0501">Molybdenum cofactor biosynthesis</keyword>
<dbReference type="SUPFAM" id="SSF102114">
    <property type="entry name" value="Radical SAM enzymes"/>
    <property type="match status" value="1"/>
</dbReference>
<dbReference type="InterPro" id="IPR000385">
    <property type="entry name" value="MoaA_NifB_PqqE_Fe-S-bd_CS"/>
</dbReference>
<dbReference type="PROSITE" id="PS01305">
    <property type="entry name" value="MOAA_NIFB_PQQE"/>
    <property type="match status" value="1"/>
</dbReference>
<dbReference type="GO" id="GO:0051539">
    <property type="term" value="F:4 iron, 4 sulfur cluster binding"/>
    <property type="evidence" value="ECO:0007669"/>
    <property type="project" value="UniProtKB-KW"/>
</dbReference>
<dbReference type="PROSITE" id="PS51918">
    <property type="entry name" value="RADICAL_SAM"/>
    <property type="match status" value="1"/>
</dbReference>
<evidence type="ECO:0000256" key="12">
    <source>
        <dbReference type="ARBA" id="ARBA00048697"/>
    </source>
</evidence>
<evidence type="ECO:0000256" key="6">
    <source>
        <dbReference type="ARBA" id="ARBA00022741"/>
    </source>
</evidence>
<evidence type="ECO:0000256" key="3">
    <source>
        <dbReference type="ARBA" id="ARBA00022485"/>
    </source>
</evidence>
<keyword evidence="4" id="KW-0949">S-adenosyl-L-methionine</keyword>
<evidence type="ECO:0000256" key="5">
    <source>
        <dbReference type="ARBA" id="ARBA00022723"/>
    </source>
</evidence>
<dbReference type="InterPro" id="IPR013483">
    <property type="entry name" value="MoaA"/>
</dbReference>
<dbReference type="SFLD" id="SFLDG01067">
    <property type="entry name" value="SPASM/twitch_domain_containing"/>
    <property type="match status" value="1"/>
</dbReference>
<dbReference type="PANTHER" id="PTHR22960">
    <property type="entry name" value="MOLYBDOPTERIN COFACTOR SYNTHESIS PROTEIN A"/>
    <property type="match status" value="1"/>
</dbReference>
<dbReference type="HAMAP" id="MF_01225_B">
    <property type="entry name" value="MoaA_B"/>
    <property type="match status" value="1"/>
</dbReference>
<dbReference type="UniPathway" id="UPA00344"/>
<keyword evidence="5" id="KW-0479">Metal-binding</keyword>
<dbReference type="InterPro" id="IPR010505">
    <property type="entry name" value="MoaA_twitch"/>
</dbReference>
<dbReference type="InterPro" id="IPR058240">
    <property type="entry name" value="rSAM_sf"/>
</dbReference>
<sequence length="338" mass="38729">MPPIRDQLGRALRDLRISVMDRCNFRCVYCMPEDKFHPGFKFLPSKERLSFDEMLRLVRIFTKLGVSKIRITGGEPLLRVNLTDFIGDLSTIDKIKDIALTTNGVLLKKYAYELKASGLDRITVSLDSIDPNEFKLMTGGRGDLDRVLSGIDEAQRAGFKDIKINAVIKKGVNESNILKMVEYFRDQPVILRFIEYMDVGNINDWKQQETIPSSEIIDLISNKWSLSPIKQNYEGEVASRFIFDDIGTEIGFISSMTNPFCGSCTRARLSSDGKLYNCLFASKGMDIKSLIRSEIDDNTIEEKIISIWQSRDDRYSELRYLNQNNKEKEKVEMYYIGG</sequence>
<evidence type="ECO:0000259" key="13">
    <source>
        <dbReference type="PROSITE" id="PS51918"/>
    </source>
</evidence>
<keyword evidence="3" id="KW-0004">4Fe-4S</keyword>
<name>A0A381V3Z5_9ZZZZ</name>
<feature type="domain" description="Radical SAM core" evidence="13">
    <location>
        <begin position="7"/>
        <end position="227"/>
    </location>
</feature>
<evidence type="ECO:0000256" key="8">
    <source>
        <dbReference type="ARBA" id="ARBA00023014"/>
    </source>
</evidence>
<evidence type="ECO:0000256" key="10">
    <source>
        <dbReference type="ARBA" id="ARBA00023150"/>
    </source>
</evidence>
<dbReference type="InterPro" id="IPR050105">
    <property type="entry name" value="MoCo_biosynth_MoaA/MoaC"/>
</dbReference>
<dbReference type="SFLD" id="SFLDG01383">
    <property type="entry name" value="cyclic_pyranopterin_phosphate"/>
    <property type="match status" value="1"/>
</dbReference>
<dbReference type="CDD" id="cd01335">
    <property type="entry name" value="Radical_SAM"/>
    <property type="match status" value="1"/>
</dbReference>
<keyword evidence="7" id="KW-0408">Iron</keyword>
<dbReference type="SMART" id="SM00729">
    <property type="entry name" value="Elp3"/>
    <property type="match status" value="1"/>
</dbReference>
<comment type="cofactor">
    <cofactor evidence="1">
        <name>[4Fe-4S] cluster</name>
        <dbReference type="ChEBI" id="CHEBI:49883"/>
    </cofactor>
</comment>
<evidence type="ECO:0000313" key="14">
    <source>
        <dbReference type="EMBL" id="SVA35085.1"/>
    </source>
</evidence>
<dbReference type="InterPro" id="IPR013785">
    <property type="entry name" value="Aldolase_TIM"/>
</dbReference>
<dbReference type="InterPro" id="IPR007197">
    <property type="entry name" value="rSAM"/>
</dbReference>
<evidence type="ECO:0000256" key="11">
    <source>
        <dbReference type="ARBA" id="ARBA00023239"/>
    </source>
</evidence>
<dbReference type="InterPro" id="IPR006638">
    <property type="entry name" value="Elp3/MiaA/NifB-like_rSAM"/>
</dbReference>
<gene>
    <name evidence="14" type="ORF">METZ01_LOCUS87939</name>
</gene>
<reference evidence="14" key="1">
    <citation type="submission" date="2018-05" db="EMBL/GenBank/DDBJ databases">
        <authorList>
            <person name="Lanie J.A."/>
            <person name="Ng W.-L."/>
            <person name="Kazmierczak K.M."/>
            <person name="Andrzejewski T.M."/>
            <person name="Davidsen T.M."/>
            <person name="Wayne K.J."/>
            <person name="Tettelin H."/>
            <person name="Glass J.I."/>
            <person name="Rusch D."/>
            <person name="Podicherti R."/>
            <person name="Tsui H.-C.T."/>
            <person name="Winkler M.E."/>
        </authorList>
    </citation>
    <scope>NUCLEOTIDE SEQUENCE</scope>
</reference>
<dbReference type="EMBL" id="UINC01007789">
    <property type="protein sequence ID" value="SVA35085.1"/>
    <property type="molecule type" value="Genomic_DNA"/>
</dbReference>
<dbReference type="PANTHER" id="PTHR22960:SF0">
    <property type="entry name" value="MOLYBDENUM COFACTOR BIOSYNTHESIS PROTEIN 1"/>
    <property type="match status" value="1"/>
</dbReference>
<keyword evidence="9" id="KW-0342">GTP-binding</keyword>
<dbReference type="SFLD" id="SFLDG01386">
    <property type="entry name" value="main_SPASM_domain-containing"/>
    <property type="match status" value="1"/>
</dbReference>
<dbReference type="GO" id="GO:0061799">
    <property type="term" value="F:cyclic pyranopterin monophosphate synthase activity"/>
    <property type="evidence" value="ECO:0007669"/>
    <property type="project" value="TreeGrafter"/>
</dbReference>
<dbReference type="GO" id="GO:0006777">
    <property type="term" value="P:Mo-molybdopterin cofactor biosynthetic process"/>
    <property type="evidence" value="ECO:0007669"/>
    <property type="project" value="UniProtKB-KW"/>
</dbReference>
<protein>
    <recommendedName>
        <fullName evidence="2">GTP 3',8-cyclase</fullName>
        <ecNumber evidence="2">4.1.99.22</ecNumber>
    </recommendedName>
</protein>
<dbReference type="Pfam" id="PF06463">
    <property type="entry name" value="Mob_synth_C"/>
    <property type="match status" value="1"/>
</dbReference>
<dbReference type="GO" id="GO:0046872">
    <property type="term" value="F:metal ion binding"/>
    <property type="evidence" value="ECO:0007669"/>
    <property type="project" value="UniProtKB-KW"/>
</dbReference>
<evidence type="ECO:0000256" key="1">
    <source>
        <dbReference type="ARBA" id="ARBA00001966"/>
    </source>
</evidence>
<dbReference type="AlphaFoldDB" id="A0A381V3Z5"/>
<keyword evidence="8" id="KW-0411">Iron-sulfur</keyword>
<evidence type="ECO:0000256" key="9">
    <source>
        <dbReference type="ARBA" id="ARBA00023134"/>
    </source>
</evidence>
<comment type="catalytic activity">
    <reaction evidence="12">
        <text>GTP + AH2 + S-adenosyl-L-methionine = (8S)-3',8-cyclo-7,8-dihydroguanosine 5'-triphosphate + 5'-deoxyadenosine + L-methionine + A + H(+)</text>
        <dbReference type="Rhea" id="RHEA:49576"/>
        <dbReference type="ChEBI" id="CHEBI:13193"/>
        <dbReference type="ChEBI" id="CHEBI:15378"/>
        <dbReference type="ChEBI" id="CHEBI:17319"/>
        <dbReference type="ChEBI" id="CHEBI:17499"/>
        <dbReference type="ChEBI" id="CHEBI:37565"/>
        <dbReference type="ChEBI" id="CHEBI:57844"/>
        <dbReference type="ChEBI" id="CHEBI:59789"/>
        <dbReference type="ChEBI" id="CHEBI:131766"/>
        <dbReference type="EC" id="4.1.99.22"/>
    </reaction>
</comment>
<keyword evidence="6" id="KW-0547">Nucleotide-binding</keyword>
<dbReference type="EC" id="4.1.99.22" evidence="2"/>
<dbReference type="NCBIfam" id="NF001199">
    <property type="entry name" value="PRK00164.2-1"/>
    <property type="match status" value="1"/>
</dbReference>
<dbReference type="NCBIfam" id="TIGR02666">
    <property type="entry name" value="moaA"/>
    <property type="match status" value="1"/>
</dbReference>
<evidence type="ECO:0000256" key="7">
    <source>
        <dbReference type="ARBA" id="ARBA00023004"/>
    </source>
</evidence>
<proteinExistence type="inferred from homology"/>
<organism evidence="14">
    <name type="scientific">marine metagenome</name>
    <dbReference type="NCBI Taxonomy" id="408172"/>
    <lineage>
        <taxon>unclassified sequences</taxon>
        <taxon>metagenomes</taxon>
        <taxon>ecological metagenomes</taxon>
    </lineage>
</organism>
<dbReference type="GO" id="GO:0061798">
    <property type="term" value="F:GTP 3',8'-cyclase activity"/>
    <property type="evidence" value="ECO:0007669"/>
    <property type="project" value="UniProtKB-EC"/>
</dbReference>
<evidence type="ECO:0000256" key="2">
    <source>
        <dbReference type="ARBA" id="ARBA00012167"/>
    </source>
</evidence>
<keyword evidence="11" id="KW-0456">Lyase</keyword>
<dbReference type="InterPro" id="IPR040064">
    <property type="entry name" value="MoaA-like"/>
</dbReference>
<dbReference type="SFLD" id="SFLDS00029">
    <property type="entry name" value="Radical_SAM"/>
    <property type="match status" value="1"/>
</dbReference>
<dbReference type="Gene3D" id="3.20.20.70">
    <property type="entry name" value="Aldolase class I"/>
    <property type="match status" value="1"/>
</dbReference>